<reference evidence="2 3" key="1">
    <citation type="submission" date="2018-06" db="EMBL/GenBank/DDBJ databases">
        <authorList>
            <consortium name="Pathogen Informatics"/>
            <person name="Doyle S."/>
        </authorList>
    </citation>
    <scope>NUCLEOTIDE SEQUENCE [LARGE SCALE GENOMIC DNA]</scope>
    <source>
        <strain evidence="2 3">NCTC10638</strain>
    </source>
</reference>
<feature type="transmembrane region" description="Helical" evidence="1">
    <location>
        <begin position="20"/>
        <end position="46"/>
    </location>
</feature>
<dbReference type="AlphaFoldDB" id="A0A378MXI9"/>
<organism evidence="2 3">
    <name type="scientific">Mannheimia haemolytica</name>
    <name type="common">Pasteurella haemolytica</name>
    <dbReference type="NCBI Taxonomy" id="75985"/>
    <lineage>
        <taxon>Bacteria</taxon>
        <taxon>Pseudomonadati</taxon>
        <taxon>Pseudomonadota</taxon>
        <taxon>Gammaproteobacteria</taxon>
        <taxon>Pasteurellales</taxon>
        <taxon>Pasteurellaceae</taxon>
        <taxon>Mannheimia</taxon>
    </lineage>
</organism>
<protein>
    <submittedName>
        <fullName evidence="2">Uncharacterized protein</fullName>
    </submittedName>
</protein>
<accession>A0A378MXI9</accession>
<sequence length="97" mass="10521">MWQQKINVAPAKISLSAFSLIEVLMASALGAFLLLLVASSLCRFLLHTNQTKRTALLASRSSPVTKLLPTAFSNTLAIKALTEQTVILIYFSKQGKA</sequence>
<dbReference type="Proteomes" id="UP000254802">
    <property type="component" value="Unassembled WGS sequence"/>
</dbReference>
<name>A0A378MXI9_MANHA</name>
<dbReference type="EMBL" id="UGPN01000002">
    <property type="protein sequence ID" value="STY60049.1"/>
    <property type="molecule type" value="Genomic_DNA"/>
</dbReference>
<gene>
    <name evidence="2" type="ORF">NCTC10638_01242</name>
</gene>
<keyword evidence="1" id="KW-1133">Transmembrane helix</keyword>
<keyword evidence="1" id="KW-0812">Transmembrane</keyword>
<evidence type="ECO:0000313" key="3">
    <source>
        <dbReference type="Proteomes" id="UP000254802"/>
    </source>
</evidence>
<evidence type="ECO:0000313" key="2">
    <source>
        <dbReference type="EMBL" id="STY60049.1"/>
    </source>
</evidence>
<evidence type="ECO:0000256" key="1">
    <source>
        <dbReference type="SAM" id="Phobius"/>
    </source>
</evidence>
<proteinExistence type="predicted"/>
<keyword evidence="1" id="KW-0472">Membrane</keyword>